<dbReference type="Pfam" id="PF08240">
    <property type="entry name" value="ADH_N"/>
    <property type="match status" value="1"/>
</dbReference>
<dbReference type="PANTHER" id="PTHR45033:SF2">
    <property type="entry name" value="ZINC-TYPE ALCOHOL DEHYDROGENASE-LIKE PROTEIN C1773.06C"/>
    <property type="match status" value="1"/>
</dbReference>
<dbReference type="Gene3D" id="3.40.50.720">
    <property type="entry name" value="NAD(P)-binding Rossmann-like Domain"/>
    <property type="match status" value="1"/>
</dbReference>
<dbReference type="SUPFAM" id="SSF50129">
    <property type="entry name" value="GroES-like"/>
    <property type="match status" value="1"/>
</dbReference>
<name>A0AAW8JE48_9GAMM</name>
<dbReference type="InterPro" id="IPR013154">
    <property type="entry name" value="ADH-like_N"/>
</dbReference>
<dbReference type="InterPro" id="IPR011032">
    <property type="entry name" value="GroES-like_sf"/>
</dbReference>
<dbReference type="GO" id="GO:0016491">
    <property type="term" value="F:oxidoreductase activity"/>
    <property type="evidence" value="ECO:0007669"/>
    <property type="project" value="InterPro"/>
</dbReference>
<dbReference type="EMBL" id="JAVIDA010000004">
    <property type="protein sequence ID" value="MDQ9070664.1"/>
    <property type="molecule type" value="Genomic_DNA"/>
</dbReference>
<dbReference type="InterPro" id="IPR036291">
    <property type="entry name" value="NAD(P)-bd_dom_sf"/>
</dbReference>
<evidence type="ECO:0000313" key="3">
    <source>
        <dbReference type="Proteomes" id="UP001243195"/>
    </source>
</evidence>
<reference evidence="2" key="1">
    <citation type="submission" date="2023-08" db="EMBL/GenBank/DDBJ databases">
        <title>Emergence of clinically-relevant ST2 carbapenem-resistant Acinetobacter baumannii strains in hospital sewages in Zhejiang, East of China.</title>
        <authorList>
            <person name="Kaichao C."/>
            <person name="Zhang R."/>
        </authorList>
    </citation>
    <scope>NUCLEOTIDE SEQUENCE</scope>
    <source>
        <strain evidence="2">M-SY-60</strain>
    </source>
</reference>
<dbReference type="AlphaFoldDB" id="A0AAW8JE48"/>
<dbReference type="PANTHER" id="PTHR45033">
    <property type="match status" value="1"/>
</dbReference>
<accession>A0AAW8JE48</accession>
<evidence type="ECO:0000259" key="1">
    <source>
        <dbReference type="SMART" id="SM00829"/>
    </source>
</evidence>
<dbReference type="CDD" id="cd08276">
    <property type="entry name" value="MDR7"/>
    <property type="match status" value="1"/>
</dbReference>
<comment type="caution">
    <text evidence="2">The sequence shown here is derived from an EMBL/GenBank/DDBJ whole genome shotgun (WGS) entry which is preliminary data.</text>
</comment>
<dbReference type="SUPFAM" id="SSF51735">
    <property type="entry name" value="NAD(P)-binding Rossmann-fold domains"/>
    <property type="match status" value="1"/>
</dbReference>
<dbReference type="Proteomes" id="UP001243195">
    <property type="component" value="Unassembled WGS sequence"/>
</dbReference>
<gene>
    <name evidence="2" type="ORF">RFH51_04205</name>
</gene>
<dbReference type="Pfam" id="PF00107">
    <property type="entry name" value="ADH_zinc_N"/>
    <property type="match status" value="1"/>
</dbReference>
<protein>
    <submittedName>
        <fullName evidence="2">NAD(P)-dependent alcohol dehydrogenase</fullName>
    </submittedName>
</protein>
<dbReference type="InterPro" id="IPR052711">
    <property type="entry name" value="Zinc_ADH-like"/>
</dbReference>
<proteinExistence type="predicted"/>
<organism evidence="2 3">
    <name type="scientific">Acinetobacter gerneri</name>
    <dbReference type="NCBI Taxonomy" id="202952"/>
    <lineage>
        <taxon>Bacteria</taxon>
        <taxon>Pseudomonadati</taxon>
        <taxon>Pseudomonadota</taxon>
        <taxon>Gammaproteobacteria</taxon>
        <taxon>Moraxellales</taxon>
        <taxon>Moraxellaceae</taxon>
        <taxon>Acinetobacter</taxon>
    </lineage>
</organism>
<feature type="domain" description="Enoyl reductase (ER)" evidence="1">
    <location>
        <begin position="14"/>
        <end position="339"/>
    </location>
</feature>
<evidence type="ECO:0000313" key="2">
    <source>
        <dbReference type="EMBL" id="MDQ9070664.1"/>
    </source>
</evidence>
<sequence length="343" mass="37779">MLKTIKQWGVNPDRTNELLQIETTLPALGENQVLVKVNAVSLNYRDLLEINNFDPKKTPKSYALASDMAGEIIEIGANVSQFTVGDKVINSFFSEWINGHFHGKLDHIIETFGSSKLNGVLSEYLILSENHLVKAPKNLNDIESSTLACAAVTAWQALIEIGHLKAGETVVIQGTGGVATFALQIALAHGANCIVLSRDEHKLQKLSHLGAFHAINTTITPDWHDEVSKITHEYGAEHILELISGENLNKSLSAISFHGKIYIIGVLSSFETQINIQPMLFKRPQLHGIGVGSKQVLQDVVKAIELLNIKPIIDRIYSFDEIPEAFKHLKKGALGKIVIDFNQ</sequence>
<dbReference type="SMART" id="SM00829">
    <property type="entry name" value="PKS_ER"/>
    <property type="match status" value="1"/>
</dbReference>
<dbReference type="Gene3D" id="3.90.180.10">
    <property type="entry name" value="Medium-chain alcohol dehydrogenases, catalytic domain"/>
    <property type="match status" value="1"/>
</dbReference>
<dbReference type="InterPro" id="IPR013149">
    <property type="entry name" value="ADH-like_C"/>
</dbReference>
<dbReference type="InterPro" id="IPR020843">
    <property type="entry name" value="ER"/>
</dbReference>
<dbReference type="RefSeq" id="WP_308955266.1">
    <property type="nucleotide sequence ID" value="NZ_JAVICY010000002.1"/>
</dbReference>